<evidence type="ECO:0000313" key="1">
    <source>
        <dbReference type="EMBL" id="CAK0863550.1"/>
    </source>
</evidence>
<proteinExistence type="predicted"/>
<keyword evidence="2" id="KW-1185">Reference proteome</keyword>
<reference evidence="1" key="1">
    <citation type="submission" date="2023-10" db="EMBL/GenBank/DDBJ databases">
        <authorList>
            <person name="Chen Y."/>
            <person name="Shah S."/>
            <person name="Dougan E. K."/>
            <person name="Thang M."/>
            <person name="Chan C."/>
        </authorList>
    </citation>
    <scope>NUCLEOTIDE SEQUENCE [LARGE SCALE GENOMIC DNA]</scope>
</reference>
<dbReference type="EMBL" id="CAUYUJ010016274">
    <property type="protein sequence ID" value="CAK0863550.1"/>
    <property type="molecule type" value="Genomic_DNA"/>
</dbReference>
<accession>A0ABN9UU07</accession>
<name>A0ABN9UU07_9DINO</name>
<gene>
    <name evidence="1" type="ORF">PCOR1329_LOCUS51666</name>
</gene>
<dbReference type="Proteomes" id="UP001189429">
    <property type="component" value="Unassembled WGS sequence"/>
</dbReference>
<organism evidence="1 2">
    <name type="scientific">Prorocentrum cordatum</name>
    <dbReference type="NCBI Taxonomy" id="2364126"/>
    <lineage>
        <taxon>Eukaryota</taxon>
        <taxon>Sar</taxon>
        <taxon>Alveolata</taxon>
        <taxon>Dinophyceae</taxon>
        <taxon>Prorocentrales</taxon>
        <taxon>Prorocentraceae</taxon>
        <taxon>Prorocentrum</taxon>
    </lineage>
</organism>
<sequence length="132" mass="14030">MSPTVLLAPLRLRTSRPPPLALLERTDIGSTEHGGAPLLFPSMVQQDEYDIQGYEDECFPDACNIGGAPAEVSSGSCGGVSTSHHARDAVQVVQVVDAEAQTVNAVVPNTLTDMILGSHLFEEKRPPCCCLL</sequence>
<protein>
    <submittedName>
        <fullName evidence="1">Uncharacterized protein</fullName>
    </submittedName>
</protein>
<comment type="caution">
    <text evidence="1">The sequence shown here is derived from an EMBL/GenBank/DDBJ whole genome shotgun (WGS) entry which is preliminary data.</text>
</comment>
<evidence type="ECO:0000313" key="2">
    <source>
        <dbReference type="Proteomes" id="UP001189429"/>
    </source>
</evidence>